<gene>
    <name evidence="1" type="ORF">H0S81_07590</name>
</gene>
<dbReference type="Proteomes" id="UP000706172">
    <property type="component" value="Unassembled WGS sequence"/>
</dbReference>
<dbReference type="AlphaFoldDB" id="A0A931CYL5"/>
<evidence type="ECO:0000313" key="1">
    <source>
        <dbReference type="EMBL" id="MBG0779774.1"/>
    </source>
</evidence>
<comment type="caution">
    <text evidence="1">The sequence shown here is derived from an EMBL/GenBank/DDBJ whole genome shotgun (WGS) entry which is preliminary data.</text>
</comment>
<organism evidence="1 2">
    <name type="scientific">Desulfotignum balticum</name>
    <dbReference type="NCBI Taxonomy" id="115781"/>
    <lineage>
        <taxon>Bacteria</taxon>
        <taxon>Pseudomonadati</taxon>
        <taxon>Thermodesulfobacteriota</taxon>
        <taxon>Desulfobacteria</taxon>
        <taxon>Desulfobacterales</taxon>
        <taxon>Desulfobacteraceae</taxon>
        <taxon>Desulfotignum</taxon>
    </lineage>
</organism>
<protein>
    <submittedName>
        <fullName evidence="1">Uncharacterized protein</fullName>
    </submittedName>
</protein>
<sequence length="62" mass="6710">MDILNELGKIGSAKQALAVFEKQMDTAQLGRISSISHPEILKRIANAVVICNPDKIFINTGS</sequence>
<evidence type="ECO:0000313" key="2">
    <source>
        <dbReference type="Proteomes" id="UP000706172"/>
    </source>
</evidence>
<dbReference type="EMBL" id="JACCQK010000441">
    <property type="protein sequence ID" value="MBG0779774.1"/>
    <property type="molecule type" value="Genomic_DNA"/>
</dbReference>
<name>A0A931CYL5_9BACT</name>
<feature type="non-terminal residue" evidence="1">
    <location>
        <position position="62"/>
    </location>
</feature>
<accession>A0A931CYL5</accession>
<reference evidence="1" key="1">
    <citation type="submission" date="2020-07" db="EMBL/GenBank/DDBJ databases">
        <title>Severe corrosion of carbon steel in oil field produced water can be linked to methanogenic archaea containing a special type of NiFe hydrogenase.</title>
        <authorList>
            <person name="Lahme S."/>
            <person name="Mand J."/>
            <person name="Longwell J."/>
            <person name="Smith R."/>
            <person name="Enning D."/>
        </authorList>
    </citation>
    <scope>NUCLEOTIDE SEQUENCE</scope>
    <source>
        <strain evidence="1">MIC098Bin6</strain>
    </source>
</reference>
<proteinExistence type="predicted"/>